<accession>A0A1H3VQF0</accession>
<evidence type="ECO:0000259" key="3">
    <source>
        <dbReference type="Pfam" id="PF13538"/>
    </source>
</evidence>
<protein>
    <submittedName>
        <fullName evidence="4">Uncharacterized conserved protein</fullName>
    </submittedName>
</protein>
<evidence type="ECO:0000259" key="1">
    <source>
        <dbReference type="Pfam" id="PF08378"/>
    </source>
</evidence>
<organism evidence="4 5">
    <name type="scientific">Selenomonas ruminantium</name>
    <dbReference type="NCBI Taxonomy" id="971"/>
    <lineage>
        <taxon>Bacteria</taxon>
        <taxon>Bacillati</taxon>
        <taxon>Bacillota</taxon>
        <taxon>Negativicutes</taxon>
        <taxon>Selenomonadales</taxon>
        <taxon>Selenomonadaceae</taxon>
        <taxon>Selenomonas</taxon>
    </lineage>
</organism>
<dbReference type="RefSeq" id="WP_074670513.1">
    <property type="nucleotide sequence ID" value="NZ_FNQG01000002.1"/>
</dbReference>
<feature type="domain" description="Schlafen group 3-like DNA/RNA helicase" evidence="2">
    <location>
        <begin position="235"/>
        <end position="482"/>
    </location>
</feature>
<dbReference type="InterPro" id="IPR011528">
    <property type="entry name" value="NERD"/>
</dbReference>
<dbReference type="InterPro" id="IPR018647">
    <property type="entry name" value="SLFN_3-like_DNA/RNA_helicase"/>
</dbReference>
<dbReference type="Proteomes" id="UP000183469">
    <property type="component" value="Unassembled WGS sequence"/>
</dbReference>
<reference evidence="4 5" key="1">
    <citation type="submission" date="2016-10" db="EMBL/GenBank/DDBJ databases">
        <authorList>
            <person name="de Groot N.N."/>
        </authorList>
    </citation>
    <scope>NUCLEOTIDE SEQUENCE [LARGE SCALE GENOMIC DNA]</scope>
    <source>
        <strain evidence="4 5">DSM 2872</strain>
    </source>
</reference>
<evidence type="ECO:0000313" key="5">
    <source>
        <dbReference type="Proteomes" id="UP000183469"/>
    </source>
</evidence>
<dbReference type="SUPFAM" id="SSF52540">
    <property type="entry name" value="P-loop containing nucleoside triphosphate hydrolases"/>
    <property type="match status" value="1"/>
</dbReference>
<dbReference type="AlphaFoldDB" id="A0A1H3VQF0"/>
<evidence type="ECO:0000259" key="2">
    <source>
        <dbReference type="Pfam" id="PF09848"/>
    </source>
</evidence>
<dbReference type="Pfam" id="PF09848">
    <property type="entry name" value="SLFN-g3_helicase"/>
    <property type="match status" value="1"/>
</dbReference>
<dbReference type="Pfam" id="PF13538">
    <property type="entry name" value="UvrD_C_2"/>
    <property type="match status" value="1"/>
</dbReference>
<feature type="domain" description="NERD" evidence="1">
    <location>
        <begin position="17"/>
        <end position="114"/>
    </location>
</feature>
<feature type="domain" description="UvrD-like helicase C-terminal" evidence="3">
    <location>
        <begin position="549"/>
        <end position="597"/>
    </location>
</feature>
<dbReference type="OrthoDB" id="7066673at2"/>
<dbReference type="InterPro" id="IPR027785">
    <property type="entry name" value="UvrD-like_helicase_C"/>
</dbReference>
<dbReference type="Gene3D" id="3.40.50.300">
    <property type="entry name" value="P-loop containing nucleotide triphosphate hydrolases"/>
    <property type="match status" value="2"/>
</dbReference>
<sequence>MAIMYPPEPRPFDDRSHEDKVFEVLRDNLSKEYHVFHSLTIVDGRNTRELDFLIFHPEKGIICLEAKGGPNISIKNGIFYYGNNKPIDNYGGPFNQAKSAMYALMNYVTNKGYDNINRNCKYQYAVWFMDMSPKVVDSWKMPTEASRERLLTNAEMQSEDALITKLESIFALPIKTPDIKTELSEGQIDVLFEDILAPSANLVDIRDAWHSNTVYQFQRMQKEQLALLNYLEEQRMAVINGMAGTGKTVMARVKAQRHAEKGEDVLFLCYNRPLRDDLNNRYAHEHVKYLTLDMLAHEYGCTSGNGAAFHADYEKLADKLMEAVQNGDFPYKHIILDEGQDFGRRNMMVGQEFDVADEYDEESPESLVVSILHDIIECNEDGSFYVFYDKNQMIQANEMPSYIRDAECKLTLYRNCRNTLSIAKTSMRMLQMGIRAQATEDVQPLLSRMDRKLKMKDNVSESEAPEIYICRDEDEVISTLEKVLDEYYADNLKGRLNSAEILTVRGKGKSILDKAPYKEKCVSKPKNLVYGEHQYKKRGEDGKWITAPISTCRRFKGLEADEIILIDLDRKFFLENPQASNIAYVGASRAKYKLVMITMLDNKDCQDILNHIHVTRASRVSPYEKLSQQLNVERKLL</sequence>
<dbReference type="InterPro" id="IPR027417">
    <property type="entry name" value="P-loop_NTPase"/>
</dbReference>
<name>A0A1H3VQF0_SELRU</name>
<gene>
    <name evidence="4" type="ORF">SAMN05660648_00426</name>
</gene>
<dbReference type="Pfam" id="PF08378">
    <property type="entry name" value="NERD"/>
    <property type="match status" value="1"/>
</dbReference>
<proteinExistence type="predicted"/>
<dbReference type="EMBL" id="FNQG01000002">
    <property type="protein sequence ID" value="SDZ76318.1"/>
    <property type="molecule type" value="Genomic_DNA"/>
</dbReference>
<evidence type="ECO:0000313" key="4">
    <source>
        <dbReference type="EMBL" id="SDZ76318.1"/>
    </source>
</evidence>